<dbReference type="EMBL" id="LR746280">
    <property type="protein sequence ID" value="CAA7410228.1"/>
    <property type="molecule type" value="Genomic_DNA"/>
</dbReference>
<organism evidence="1 2">
    <name type="scientific">Spirodela intermedia</name>
    <name type="common">Intermediate duckweed</name>
    <dbReference type="NCBI Taxonomy" id="51605"/>
    <lineage>
        <taxon>Eukaryota</taxon>
        <taxon>Viridiplantae</taxon>
        <taxon>Streptophyta</taxon>
        <taxon>Embryophyta</taxon>
        <taxon>Tracheophyta</taxon>
        <taxon>Spermatophyta</taxon>
        <taxon>Magnoliopsida</taxon>
        <taxon>Liliopsida</taxon>
        <taxon>Araceae</taxon>
        <taxon>Lemnoideae</taxon>
        <taxon>Spirodela</taxon>
    </lineage>
</organism>
<accession>A0A7I8LLT4</accession>
<keyword evidence="2" id="KW-1185">Reference proteome</keyword>
<gene>
    <name evidence="1" type="ORF">SI8410_17020906</name>
</gene>
<reference evidence="1" key="1">
    <citation type="submission" date="2020-02" db="EMBL/GenBank/DDBJ databases">
        <authorList>
            <person name="Scholz U."/>
            <person name="Mascher M."/>
            <person name="Fiebig A."/>
        </authorList>
    </citation>
    <scope>NUCLEOTIDE SEQUENCE</scope>
</reference>
<dbReference type="Proteomes" id="UP000663760">
    <property type="component" value="Chromosome 17"/>
</dbReference>
<dbReference type="AlphaFoldDB" id="A0A7I8LLT4"/>
<name>A0A7I8LLT4_SPIIN</name>
<proteinExistence type="predicted"/>
<sequence>MEEIGGSVILFWWAVEKPVVAWTFDGGGGGGQHLKAIQERVGCPHCSLPEENRPAIPLTSTADAIIAAALAQPARRSCTGETLEWQL</sequence>
<evidence type="ECO:0000313" key="1">
    <source>
        <dbReference type="EMBL" id="CAA7410228.1"/>
    </source>
</evidence>
<protein>
    <submittedName>
        <fullName evidence="1">Uncharacterized protein</fullName>
    </submittedName>
</protein>
<evidence type="ECO:0000313" key="2">
    <source>
        <dbReference type="Proteomes" id="UP000663760"/>
    </source>
</evidence>